<name>A0A7T8KJR4_CALRO</name>
<accession>A0A7T8KJR4</accession>
<sequence>MYFNKFPHILLGLHYSFEPPHGGGNTAGISSSDKDFTVQATHNSQKTGFI</sequence>
<gene>
    <name evidence="1" type="ORF">FKW44_002124</name>
</gene>
<evidence type="ECO:0000313" key="2">
    <source>
        <dbReference type="Proteomes" id="UP000595437"/>
    </source>
</evidence>
<evidence type="ECO:0000313" key="1">
    <source>
        <dbReference type="EMBL" id="QQP57209.1"/>
    </source>
</evidence>
<organism evidence="1 2">
    <name type="scientific">Caligus rogercresseyi</name>
    <name type="common">Sea louse</name>
    <dbReference type="NCBI Taxonomy" id="217165"/>
    <lineage>
        <taxon>Eukaryota</taxon>
        <taxon>Metazoa</taxon>
        <taxon>Ecdysozoa</taxon>
        <taxon>Arthropoda</taxon>
        <taxon>Crustacea</taxon>
        <taxon>Multicrustacea</taxon>
        <taxon>Hexanauplia</taxon>
        <taxon>Copepoda</taxon>
        <taxon>Siphonostomatoida</taxon>
        <taxon>Caligidae</taxon>
        <taxon>Caligus</taxon>
    </lineage>
</organism>
<dbReference type="EMBL" id="CP045891">
    <property type="protein sequence ID" value="QQP57209.1"/>
    <property type="molecule type" value="Genomic_DNA"/>
</dbReference>
<protein>
    <submittedName>
        <fullName evidence="1">Uncharacterized protein</fullName>
    </submittedName>
</protein>
<proteinExistence type="predicted"/>
<keyword evidence="2" id="KW-1185">Reference proteome</keyword>
<dbReference type="AlphaFoldDB" id="A0A7T8KJR4"/>
<dbReference type="Proteomes" id="UP000595437">
    <property type="component" value="Chromosome 2"/>
</dbReference>
<reference evidence="2" key="1">
    <citation type="submission" date="2021-01" db="EMBL/GenBank/DDBJ databases">
        <title>Caligus Genome Assembly.</title>
        <authorList>
            <person name="Gallardo-Escarate C."/>
        </authorList>
    </citation>
    <scope>NUCLEOTIDE SEQUENCE [LARGE SCALE GENOMIC DNA]</scope>
</reference>